<dbReference type="CDD" id="cd22152">
    <property type="entry name" value="F-box_AtAFR-like"/>
    <property type="match status" value="1"/>
</dbReference>
<protein>
    <recommendedName>
        <fullName evidence="3">F-box domain-containing protein</fullName>
    </recommendedName>
</protein>
<dbReference type="EMBL" id="CM035431">
    <property type="protein sequence ID" value="KAH7296514.1"/>
    <property type="molecule type" value="Genomic_DNA"/>
</dbReference>
<comment type="caution">
    <text evidence="4">The sequence shown here is derived from an EMBL/GenBank/DDBJ whole genome shotgun (WGS) entry which is preliminary data.</text>
</comment>
<dbReference type="SUPFAM" id="SSF81383">
    <property type="entry name" value="F-box domain"/>
    <property type="match status" value="1"/>
</dbReference>
<evidence type="ECO:0000259" key="3">
    <source>
        <dbReference type="SMART" id="SM00256"/>
    </source>
</evidence>
<dbReference type="Pfam" id="PF25210">
    <property type="entry name" value="Kelch_FKB95"/>
    <property type="match status" value="1"/>
</dbReference>
<feature type="domain" description="F-box" evidence="3">
    <location>
        <begin position="93"/>
        <end position="133"/>
    </location>
</feature>
<reference evidence="4" key="1">
    <citation type="submission" date="2021-08" db="EMBL/GenBank/DDBJ databases">
        <title>WGS assembly of Ceratopteris richardii.</title>
        <authorList>
            <person name="Marchant D.B."/>
            <person name="Chen G."/>
            <person name="Jenkins J."/>
            <person name="Shu S."/>
            <person name="Leebens-Mack J."/>
            <person name="Grimwood J."/>
            <person name="Schmutz J."/>
            <person name="Soltis P."/>
            <person name="Soltis D."/>
            <person name="Chen Z.-H."/>
        </authorList>
    </citation>
    <scope>NUCLEOTIDE SEQUENCE</scope>
    <source>
        <strain evidence="4">Whitten #5841</strain>
        <tissue evidence="4">Leaf</tissue>
    </source>
</reference>
<accession>A0A8T2RL12</accession>
<sequence>MVGEFNRRDGTVCSRILSPLRISSAGKCSILTPPSSPTSYPSSPLLTPSSSAFDLTSSPSCSSCPSTPFSCIVAATTTHAPQLPFSEPLIPGLPDDLAEECLLRLPFTSQAVARAVCPRWKSFLYSDGYIAARRNNGYAQPWLLVLAFHKVSGKIQWQAWDAVNSSWHIMAAMPCKERICPPGFGCVANIEEGALFVCGGISSDMDCPMDAVLKYDLFRNQWTAVGSMSTPRSFFASGVIDGKIYAAGGNSTDSHELSSAEVYDPAGDQWHPIASMGANMARYDSAILSGKLYVTEGWSWPFRSSPRGQIYDPKEDKWEDMTLGMRQGWTGLSVVLDNHLYIISEQDTTKLKVFDPEGDVWRYVSGAPMPLHMALPFSVNAIDGKLVLVARSLHIAVGTITSNEEDGRSVRLVEWQSMHAPNAFSDFIPSHSVVIYV</sequence>
<evidence type="ECO:0000313" key="5">
    <source>
        <dbReference type="Proteomes" id="UP000825935"/>
    </source>
</evidence>
<gene>
    <name evidence="4" type="ORF">KP509_26G026300</name>
</gene>
<dbReference type="PANTHER" id="PTHR46344:SF4">
    <property type="entry name" value="OS07G0153400 PROTEIN"/>
    <property type="match status" value="1"/>
</dbReference>
<evidence type="ECO:0000313" key="4">
    <source>
        <dbReference type="EMBL" id="KAH7296514.1"/>
    </source>
</evidence>
<dbReference type="InterPro" id="IPR001810">
    <property type="entry name" value="F-box_dom"/>
</dbReference>
<dbReference type="SMART" id="SM00612">
    <property type="entry name" value="Kelch"/>
    <property type="match status" value="3"/>
</dbReference>
<keyword evidence="1" id="KW-0880">Kelch repeat</keyword>
<dbReference type="InterPro" id="IPR036047">
    <property type="entry name" value="F-box-like_dom_sf"/>
</dbReference>
<organism evidence="4 5">
    <name type="scientific">Ceratopteris richardii</name>
    <name type="common">Triangle waterfern</name>
    <dbReference type="NCBI Taxonomy" id="49495"/>
    <lineage>
        <taxon>Eukaryota</taxon>
        <taxon>Viridiplantae</taxon>
        <taxon>Streptophyta</taxon>
        <taxon>Embryophyta</taxon>
        <taxon>Tracheophyta</taxon>
        <taxon>Polypodiopsida</taxon>
        <taxon>Polypodiidae</taxon>
        <taxon>Polypodiales</taxon>
        <taxon>Pteridineae</taxon>
        <taxon>Pteridaceae</taxon>
        <taxon>Parkerioideae</taxon>
        <taxon>Ceratopteris</taxon>
    </lineage>
</organism>
<name>A0A8T2RL12_CERRI</name>
<dbReference type="PANTHER" id="PTHR46344">
    <property type="entry name" value="OS02G0202900 PROTEIN"/>
    <property type="match status" value="1"/>
</dbReference>
<dbReference type="Pfam" id="PF00646">
    <property type="entry name" value="F-box"/>
    <property type="match status" value="1"/>
</dbReference>
<evidence type="ECO:0000256" key="2">
    <source>
        <dbReference type="ARBA" id="ARBA00022737"/>
    </source>
</evidence>
<dbReference type="Proteomes" id="UP000825935">
    <property type="component" value="Chromosome 26"/>
</dbReference>
<dbReference type="OrthoDB" id="45365at2759"/>
<dbReference type="InterPro" id="IPR006652">
    <property type="entry name" value="Kelch_1"/>
</dbReference>
<proteinExistence type="predicted"/>
<dbReference type="SUPFAM" id="SSF117281">
    <property type="entry name" value="Kelch motif"/>
    <property type="match status" value="1"/>
</dbReference>
<dbReference type="OMA" id="HEGSLFV"/>
<keyword evidence="2" id="KW-0677">Repeat</keyword>
<dbReference type="InterPro" id="IPR015915">
    <property type="entry name" value="Kelch-typ_b-propeller"/>
</dbReference>
<dbReference type="InterPro" id="IPR057499">
    <property type="entry name" value="Kelch_FKB95"/>
</dbReference>
<dbReference type="AlphaFoldDB" id="A0A8T2RL12"/>
<dbReference type="Gene3D" id="2.120.10.80">
    <property type="entry name" value="Kelch-type beta propeller"/>
    <property type="match status" value="1"/>
</dbReference>
<dbReference type="SMART" id="SM00256">
    <property type="entry name" value="FBOX"/>
    <property type="match status" value="1"/>
</dbReference>
<keyword evidence="5" id="KW-1185">Reference proteome</keyword>
<evidence type="ECO:0000256" key="1">
    <source>
        <dbReference type="ARBA" id="ARBA00022441"/>
    </source>
</evidence>